<organism evidence="2">
    <name type="scientific">Stegastes partitus</name>
    <name type="common">bicolor damselfish</name>
    <dbReference type="NCBI Taxonomy" id="144197"/>
    <lineage>
        <taxon>Eukaryota</taxon>
        <taxon>Metazoa</taxon>
        <taxon>Chordata</taxon>
        <taxon>Craniata</taxon>
        <taxon>Vertebrata</taxon>
        <taxon>Euteleostomi</taxon>
        <taxon>Actinopterygii</taxon>
        <taxon>Neopterygii</taxon>
        <taxon>Teleostei</taxon>
        <taxon>Neoteleostei</taxon>
        <taxon>Acanthomorphata</taxon>
        <taxon>Ovalentaria</taxon>
        <taxon>Pomacentridae</taxon>
        <taxon>Stegastes</taxon>
    </lineage>
</organism>
<dbReference type="AlphaFoldDB" id="A0A3B5AYS1"/>
<keyword evidence="1" id="KW-0812">Transmembrane</keyword>
<evidence type="ECO:0000256" key="1">
    <source>
        <dbReference type="SAM" id="Phobius"/>
    </source>
</evidence>
<proteinExistence type="predicted"/>
<protein>
    <submittedName>
        <fullName evidence="2">Uncharacterized protein</fullName>
    </submittedName>
</protein>
<feature type="transmembrane region" description="Helical" evidence="1">
    <location>
        <begin position="50"/>
        <end position="68"/>
    </location>
</feature>
<reference evidence="2" key="1">
    <citation type="submission" date="2023-09" db="UniProtKB">
        <authorList>
            <consortium name="Ensembl"/>
        </authorList>
    </citation>
    <scope>IDENTIFICATION</scope>
</reference>
<name>A0A3B5AYS1_9TELE</name>
<dbReference type="GeneTree" id="ENSGT00940000167349"/>
<sequence length="182" mass="21578">MYRHERHKILNTKPSTQFYLLSVQSKTSEERLKLQVDDMKRKIVMEQERAALLIPALLLFLVSCLLYQQSSYFQDKVSDDLDSMVAELYSSCVDSRPNNLSTIEKLACVEYQMSLLLDEIESIPEDTLKKLRLREEKQRLEMEKKKEMKERCSRRSLSEAKKIVSYLKNRYIQHFVPVCEFV</sequence>
<keyword evidence="1" id="KW-1133">Transmembrane helix</keyword>
<dbReference type="Ensembl" id="ENSSPAT00000018938.1">
    <property type="protein sequence ID" value="ENSSPAP00000018657.1"/>
    <property type="gene ID" value="ENSSPAG00000014080.1"/>
</dbReference>
<accession>A0A3B5AYS1</accession>
<evidence type="ECO:0000313" key="2">
    <source>
        <dbReference type="Ensembl" id="ENSSPAP00000018657.1"/>
    </source>
</evidence>
<keyword evidence="1" id="KW-0472">Membrane</keyword>